<evidence type="ECO:0000256" key="3">
    <source>
        <dbReference type="ARBA" id="ARBA00022473"/>
    </source>
</evidence>
<dbReference type="FunFam" id="2.10.25.10:FF:000031">
    <property type="entry name" value="neurogenic locus notch homolog protein 3"/>
    <property type="match status" value="1"/>
</dbReference>
<feature type="disulfide bond" evidence="15">
    <location>
        <begin position="954"/>
        <end position="963"/>
    </location>
</feature>
<feature type="disulfide bond" evidence="15">
    <location>
        <begin position="1028"/>
        <end position="1038"/>
    </location>
</feature>
<dbReference type="GO" id="GO:0051240">
    <property type="term" value="P:positive regulation of multicellular organismal process"/>
    <property type="evidence" value="ECO:0007669"/>
    <property type="project" value="UniProtKB-ARBA"/>
</dbReference>
<feature type="disulfide bond" evidence="15">
    <location>
        <begin position="1012"/>
        <end position="1021"/>
    </location>
</feature>
<dbReference type="GO" id="GO:0005509">
    <property type="term" value="F:calcium ion binding"/>
    <property type="evidence" value="ECO:0007669"/>
    <property type="project" value="InterPro"/>
</dbReference>
<feature type="disulfide bond" evidence="15">
    <location>
        <begin position="1836"/>
        <end position="1845"/>
    </location>
</feature>
<dbReference type="PROSITE" id="PS50025">
    <property type="entry name" value="LAM_G_DOMAIN"/>
    <property type="match status" value="4"/>
</dbReference>
<evidence type="ECO:0000256" key="9">
    <source>
        <dbReference type="ARBA" id="ARBA00022753"/>
    </source>
</evidence>
<keyword evidence="7" id="KW-0732">Signal</keyword>
<feature type="disulfide bond" evidence="15">
    <location>
        <begin position="877"/>
        <end position="886"/>
    </location>
</feature>
<gene>
    <name evidence="17" type="ORF">OFUS_LOCUS11710</name>
</gene>
<feature type="disulfide bond" evidence="16">
    <location>
        <begin position="1289"/>
        <end position="1316"/>
    </location>
</feature>
<feature type="disulfide bond" evidence="15">
    <location>
        <begin position="503"/>
        <end position="512"/>
    </location>
</feature>
<evidence type="ECO:0000313" key="18">
    <source>
        <dbReference type="Proteomes" id="UP000749559"/>
    </source>
</evidence>
<feature type="disulfide bond" evidence="15">
    <location>
        <begin position="2043"/>
        <end position="2052"/>
    </location>
</feature>
<feature type="disulfide bond" evidence="15">
    <location>
        <begin position="1587"/>
        <end position="1596"/>
    </location>
</feature>
<keyword evidence="5 15" id="KW-0245">EGF-like domain</keyword>
<dbReference type="GO" id="GO:0003008">
    <property type="term" value="P:system process"/>
    <property type="evidence" value="ECO:0007669"/>
    <property type="project" value="UniProtKB-ARBA"/>
</dbReference>
<evidence type="ECO:0000313" key="17">
    <source>
        <dbReference type="EMBL" id="CAH1785690.1"/>
    </source>
</evidence>
<feature type="disulfide bond" evidence="15">
    <location>
        <begin position="638"/>
        <end position="655"/>
    </location>
</feature>
<dbReference type="GO" id="GO:0005112">
    <property type="term" value="F:Notch binding"/>
    <property type="evidence" value="ECO:0007669"/>
    <property type="project" value="TreeGrafter"/>
</dbReference>
<dbReference type="FunFam" id="2.10.25.10:FF:000125">
    <property type="entry name" value="Neurogenic locus notch protein-like"/>
    <property type="match status" value="1"/>
</dbReference>
<feature type="disulfide bond" evidence="15">
    <location>
        <begin position="579"/>
        <end position="588"/>
    </location>
</feature>
<feature type="disulfide bond" evidence="15">
    <location>
        <begin position="1049"/>
        <end position="1058"/>
    </location>
</feature>
<feature type="disulfide bond" evidence="15">
    <location>
        <begin position="839"/>
        <end position="848"/>
    </location>
</feature>
<dbReference type="PROSITE" id="PS01186">
    <property type="entry name" value="EGF_2"/>
    <property type="match status" value="25"/>
</dbReference>
<evidence type="ECO:0000256" key="12">
    <source>
        <dbReference type="ARBA" id="ARBA00023157"/>
    </source>
</evidence>
<keyword evidence="18" id="KW-1185">Reference proteome</keyword>
<dbReference type="FunFam" id="2.10.25.10:FF:000122">
    <property type="entry name" value="Protein crumbs homolog 2"/>
    <property type="match status" value="4"/>
</dbReference>
<dbReference type="InterPro" id="IPR000152">
    <property type="entry name" value="EGF-type_Asp/Asn_hydroxyl_site"/>
</dbReference>
<feature type="disulfide bond" evidence="15">
    <location>
        <begin position="2255"/>
        <end position="2265"/>
    </location>
</feature>
<feature type="disulfide bond" evidence="15">
    <location>
        <begin position="541"/>
        <end position="550"/>
    </location>
</feature>
<feature type="disulfide bond" evidence="15">
    <location>
        <begin position="381"/>
        <end position="390"/>
    </location>
</feature>
<keyword evidence="12 15" id="KW-1015">Disulfide bond</keyword>
<feature type="disulfide bond" evidence="15">
    <location>
        <begin position="1138"/>
        <end position="1147"/>
    </location>
</feature>
<evidence type="ECO:0000256" key="5">
    <source>
        <dbReference type="ARBA" id="ARBA00022536"/>
    </source>
</evidence>
<comment type="similarity">
    <text evidence="14">Belongs to the Crumbs protein family.</text>
</comment>
<feature type="disulfide bond" evidence="15">
    <location>
        <begin position="2129"/>
        <end position="2138"/>
    </location>
</feature>
<feature type="disulfide bond" evidence="15">
    <location>
        <begin position="2366"/>
        <end position="2375"/>
    </location>
</feature>
<dbReference type="Pfam" id="PF00008">
    <property type="entry name" value="EGF"/>
    <property type="match status" value="20"/>
</dbReference>
<dbReference type="Pfam" id="PF02210">
    <property type="entry name" value="Laminin_G_2"/>
    <property type="match status" value="4"/>
</dbReference>
<feature type="disulfide bond" evidence="15">
    <location>
        <begin position="343"/>
        <end position="352"/>
    </location>
</feature>
<dbReference type="FunFam" id="2.10.25.10:FF:000173">
    <property type="entry name" value="Neurogenic locus notch protein 2"/>
    <property type="match status" value="2"/>
</dbReference>
<proteinExistence type="inferred from homology"/>
<dbReference type="Gene3D" id="2.60.120.200">
    <property type="match status" value="4"/>
</dbReference>
<dbReference type="PROSITE" id="PS00022">
    <property type="entry name" value="EGF_1"/>
    <property type="match status" value="28"/>
</dbReference>
<dbReference type="InterPro" id="IPR009030">
    <property type="entry name" value="Growth_fac_rcpt_cys_sf"/>
</dbReference>
<feature type="disulfide bond" evidence="15">
    <location>
        <begin position="465"/>
        <end position="474"/>
    </location>
</feature>
<organism evidence="17 18">
    <name type="scientific">Owenia fusiformis</name>
    <name type="common">Polychaete worm</name>
    <dbReference type="NCBI Taxonomy" id="6347"/>
    <lineage>
        <taxon>Eukaryota</taxon>
        <taxon>Metazoa</taxon>
        <taxon>Spiralia</taxon>
        <taxon>Lophotrochozoa</taxon>
        <taxon>Annelida</taxon>
        <taxon>Polychaeta</taxon>
        <taxon>Sedentaria</taxon>
        <taxon>Canalipalpata</taxon>
        <taxon>Sabellida</taxon>
        <taxon>Oweniida</taxon>
        <taxon>Oweniidae</taxon>
        <taxon>Owenia</taxon>
    </lineage>
</organism>
<evidence type="ECO:0000256" key="10">
    <source>
        <dbReference type="ARBA" id="ARBA00022989"/>
    </source>
</evidence>
<evidence type="ECO:0000256" key="15">
    <source>
        <dbReference type="PROSITE-ProRule" id="PRU00076"/>
    </source>
</evidence>
<dbReference type="PROSITE" id="PS00010">
    <property type="entry name" value="ASX_HYDROXYL"/>
    <property type="match status" value="25"/>
</dbReference>
<dbReference type="InterPro" id="IPR013032">
    <property type="entry name" value="EGF-like_CS"/>
</dbReference>
<dbReference type="GO" id="GO:0007219">
    <property type="term" value="P:Notch signaling pathway"/>
    <property type="evidence" value="ECO:0007669"/>
    <property type="project" value="TreeGrafter"/>
</dbReference>
<evidence type="ECO:0000256" key="6">
    <source>
        <dbReference type="ARBA" id="ARBA00022692"/>
    </source>
</evidence>
<feature type="disulfide bond" evidence="15">
    <location>
        <begin position="2201"/>
        <end position="2210"/>
    </location>
</feature>
<dbReference type="InterPro" id="IPR013320">
    <property type="entry name" value="ConA-like_dom_sf"/>
</dbReference>
<reference evidence="17" key="1">
    <citation type="submission" date="2022-03" db="EMBL/GenBank/DDBJ databases">
        <authorList>
            <person name="Martin C."/>
        </authorList>
    </citation>
    <scope>NUCLEOTIDE SEQUENCE</scope>
</reference>
<dbReference type="FunFam" id="2.10.25.10:FF:000143">
    <property type="entry name" value="Protein crumbs 1"/>
    <property type="match status" value="2"/>
</dbReference>
<feature type="disulfide bond" evidence="15">
    <location>
        <begin position="267"/>
        <end position="276"/>
    </location>
</feature>
<comment type="caution">
    <text evidence="17">The sequence shown here is derived from an EMBL/GenBank/DDBJ whole genome shotgun (WGS) entry which is preliminary data.</text>
</comment>
<keyword evidence="8" id="KW-0677">Repeat</keyword>
<feature type="disulfide bond" evidence="15">
    <location>
        <begin position="2317"/>
        <end position="2326"/>
    </location>
</feature>
<keyword evidence="10" id="KW-1133">Transmembrane helix</keyword>
<evidence type="ECO:0000256" key="11">
    <source>
        <dbReference type="ARBA" id="ARBA00023136"/>
    </source>
</evidence>
<keyword evidence="11" id="KW-0472">Membrane</keyword>
<dbReference type="SUPFAM" id="SSF57196">
    <property type="entry name" value="EGF/Laminin"/>
    <property type="match status" value="25"/>
</dbReference>
<dbReference type="InterPro" id="IPR001791">
    <property type="entry name" value="Laminin_G"/>
</dbReference>
<dbReference type="Pfam" id="PF07645">
    <property type="entry name" value="EGF_CA"/>
    <property type="match status" value="1"/>
</dbReference>
<dbReference type="SUPFAM" id="SSF57184">
    <property type="entry name" value="Growth factor receptor domain"/>
    <property type="match status" value="3"/>
</dbReference>
<sequence length="2452" mass="267270">MGGNVYRIILPLGILFLTVLVSPITSQGTEGYFNVTSVAELPNILDIKSNFLLSFRTCSYRGWLLHQKGNNGDFIQVRFLNGTIIVQWNATNIEDTITLGSGLADNQWYTFESKFDLGVLIMSVEKSGEVQYIAEVSNSTYRRYLWDLDLSSGTRLRVGEWFSGCIQEGINVRLSEAVSSENVLWNQCPPQQGCGDEDIDDCWNSPCQNDGTCKDGFRSYTCFCKIPYTGVNCETDLGVHKCASKPCRNNATCFNESVGTRPYRCDCMPGFAGTHCETNLNECGQIPCIHGQCIDGINSYTCNCTGTGYEGINCSTDIDECRVEPCINGGLCTNTPGSYKCECQSGYGGVDCSQETNECLSNPCQHSGTCEGYTGGYNCRCLPGYTGQDCEIDIDECSGVDCTDLLMQCIDGVNSFSCRCKPGYYDPNNSTGNSTQCLEIVECDSSPCQNGGTCQDGVNGYNCSCSPGYEGVNCQTEINECDSNPCQNGASCIDDVARYTCDCLEGFSGLTCEEDIDECASSPCQNGATCQDMVAGYNCSCVSGWHGEMCHIEVDECSSSPCQNGATCTDRLDQYECSCILGFTGVNCQVNIDDCVDSPCDNGGQCIDGVNSYTCNCTYDWMGTNCTEPYDACSFEPCLNGATCSSPLLSHNYTCDCVNGFEGSRCETNINDCAIDSCPSYAVCVDGINSVTCQCPPGFTGDECETDIDECASDPCLNNAECIDGVANYTCDCKTKLVDLEPYTNQSDYKYISGWKGVHCETDIDECAYAPPICLNGGNCENFNGRYGCKCGGDEMGNYYTGRNCELSTTYCETKFDDLPACKNGGTCQPQDGDLICICAPGFTGERCEIDIDECASSPCQYGGTCTDRINGYNCTCIEGTTGSNCEINIDECLSAPCLNFGQCVDLINGYTCNCSDTGFKGEICDINIDDCEPEPCQNNATCKDGIKDFTCNCHPGYSGKNCQLDINECESSPCLNMAACVERSNQTVYGIGYRDLDVFSYTTAAGYWCDCPLGFTGVHCETNIDECESNPCVSGDCQDQVAGYQCKCWPGYRGQHCEIEIDECAELDPCQNGATCQDKIADYVCVCPEEFNGVQYGGKNCTVELIGCLDNGCQNNATCRPYLVNESNEVHNYTCDCTPGYYGYNCDVVTTMSFSRVSYITVADTENAESMIIALRFRTTLTEGTLAYNYKNNNHFSIYLHNGAIKLQYYYNTQTYQVNTPSNVILTDSLWQQIEAHINNDNITLVVSTQSNQEYSTELPAGSNHNFGVTYIGGAINPAISAGNFTGCMEDVIVNGDWLIPSELSTSAENINEGCSRVDQCQSDPCNSHGLCKDLWDMFSCVCDRPYTDATCDKAFIAATFGYENTISRSEFQVPSDQKESLKTYNDISMLLRSRKPDGLVYYLGGSRSGSDAENTFISLELDQGALTTNIKLSNSINKFTYGENLNDGYQHMIRVVRNITNLQIFIGTSIFTETVDVTFDLNPEFLFLGSLPEMDEGRRKRQALNPGATTTNTNLKGTLQDPRQNDQLLQFYPLTIDGNPPSYPVLNLVNVQEGEVSDDVCSTGDLCERGGTCQNQFFNDFKCICPEGYKGKNCSELDFCTKLPCPTNATCKNLPDGFDCITVATFDGEMSQLSYTHTMNDSNTLNHVTLKFRTRQDTSGVLFYTEGEGEYDGYYMKLMIDGTNKMRLDYNLGGVNESIVYTEGNFTDGEWHTAAITLQPANFVDQISLEISPYATKTNTGSYTVPLKKVLDGTVTVGCLFGTNCFKGCMDEIRVEDVLLPFYLGLDNPSSHKFEVSSTSYLAFTCLGDPVCDTNVCENNSTCKDIWNDYECTCLAGFDGKYCGNDIDECIGHECEYGATCVDGIANYTCDCVAGYTGFRCQENIDECASSPCQHNTTCIDGVANFTCNCSGTNYTGQFCELEITEGCSNDPCLNGATCNEFNVTSGSFNVIQFNCSCAGGYEGKYCENMIDYCNLADPVDSNPCVRGNCSNNMTTLNYTCTCDTGFTGFNCEEEIDECASNPCKNGATCTDKIGAFECECAPGWEGVTCEEDINECNFTHILNGSSPCENNGTCLNTPGSFQCMCNGTGYRGPTCNEQINECRETPGLCQNNGTCFDTDGSYFCNCSVGYNGSNCERAECIGQCINGATCDISTGQWKCQCLPFFEGQQCEVRGPCVDQPCSNGATCDQNGSNYTCTCAPGWRGKNCTQDINECTELSPCQNGTCTNLPGSYNCTCDPGYTGRDCETMINYCDSSPCLRGQCTPIVNGYTCNCTGTGYNGTNCDIEINECEVNPGICLNGGTCRNTAGSYECECLETHLGSTCQYENKCSVNSTFCFNGGTCVLDGEYKNETYEGPPSFICRCTNEYKPPNCEQPVTGELTQSNNIPLIVGLSVGAAVLIFLIVLIAFFIMARSKRATRGAYSPSRQEVSGSRVEMNSVLKPPPEERLI</sequence>
<feature type="disulfide bond" evidence="15">
    <location>
        <begin position="657"/>
        <end position="666"/>
    </location>
</feature>
<evidence type="ECO:0000256" key="4">
    <source>
        <dbReference type="ARBA" id="ARBA00022475"/>
    </source>
</evidence>
<dbReference type="EMBL" id="CAIIXF020000006">
    <property type="protein sequence ID" value="CAH1785690.1"/>
    <property type="molecule type" value="Genomic_DNA"/>
</dbReference>
<dbReference type="InterPro" id="IPR049883">
    <property type="entry name" value="NOTCH1_EGF-like"/>
</dbReference>
<evidence type="ECO:0000256" key="13">
    <source>
        <dbReference type="ARBA" id="ARBA00023180"/>
    </source>
</evidence>
<dbReference type="PRINTS" id="PR00010">
    <property type="entry name" value="EGFBLOOD"/>
</dbReference>
<dbReference type="Gene3D" id="2.10.25.10">
    <property type="entry name" value="Laminin"/>
    <property type="match status" value="37"/>
</dbReference>
<feature type="disulfide bond" evidence="15">
    <location>
        <begin position="283"/>
        <end position="293"/>
    </location>
</feature>
<dbReference type="OrthoDB" id="283575at2759"/>
<dbReference type="PANTHER" id="PTHR12916:SF13">
    <property type="entry name" value="SUSHI, VON WILLEBRAND FACTOR TYPE A, EGF AND PENTRAXIN DOMAIN-CONTAINING PROTEIN 1-LIKE"/>
    <property type="match status" value="1"/>
</dbReference>
<dbReference type="InterPro" id="IPR000742">
    <property type="entry name" value="EGF"/>
</dbReference>
<dbReference type="PROSITE" id="PS01187">
    <property type="entry name" value="EGF_CA"/>
    <property type="match status" value="12"/>
</dbReference>
<evidence type="ECO:0000256" key="7">
    <source>
        <dbReference type="ARBA" id="ARBA00022729"/>
    </source>
</evidence>
<keyword evidence="9" id="KW-0967">Endosome</keyword>
<dbReference type="PANTHER" id="PTHR12916">
    <property type="entry name" value="CYTOCHROME C OXIDASE POLYPEPTIDE VIC-2"/>
    <property type="match status" value="1"/>
</dbReference>
<dbReference type="FunFam" id="2.10.25.10:FF:000004">
    <property type="entry name" value="Neurogenic locus notch 1"/>
    <property type="match status" value="3"/>
</dbReference>
<comment type="caution">
    <text evidence="15">Lacks conserved residue(s) required for the propagation of feature annotation.</text>
</comment>
<feature type="disulfide bond" evidence="15">
    <location>
        <begin position="2005"/>
        <end position="2014"/>
    </location>
</feature>
<dbReference type="GO" id="GO:0051241">
    <property type="term" value="P:negative regulation of multicellular organismal process"/>
    <property type="evidence" value="ECO:0007669"/>
    <property type="project" value="UniProtKB-ARBA"/>
</dbReference>
<dbReference type="FunFam" id="2.10.25.10:FF:000208">
    <property type="entry name" value="Crumbs 2, cell polarity complex component"/>
    <property type="match status" value="1"/>
</dbReference>
<dbReference type="PROSITE" id="PS50026">
    <property type="entry name" value="EGF_3"/>
    <property type="match status" value="40"/>
</dbReference>
<feature type="disulfide bond" evidence="15">
    <location>
        <begin position="2164"/>
        <end position="2173"/>
    </location>
</feature>
<evidence type="ECO:0000256" key="2">
    <source>
        <dbReference type="ARBA" id="ARBA00004603"/>
    </source>
</evidence>
<dbReference type="FunFam" id="2.10.25.10:FF:000472">
    <property type="entry name" value="Uncharacterized protein, isoform A"/>
    <property type="match status" value="5"/>
</dbReference>
<feature type="disulfide bond" evidence="15">
    <location>
        <begin position="2239"/>
        <end position="2248"/>
    </location>
</feature>
<keyword evidence="13" id="KW-0325">Glycoprotein</keyword>
<comment type="subcellular location">
    <subcellularLocation>
        <location evidence="1">Apical cell membrane</location>
        <topology evidence="1">Single-pass type I membrane protein</topology>
    </subcellularLocation>
    <subcellularLocation>
        <location evidence="2">Late endosome</location>
    </subcellularLocation>
</comment>
<dbReference type="PRINTS" id="PR01983">
    <property type="entry name" value="NOTCH"/>
</dbReference>
<dbReference type="FunFam" id="2.10.25.10:FF:000080">
    <property type="entry name" value="Neurogenic locus notch 1"/>
    <property type="match status" value="1"/>
</dbReference>
<feature type="disulfide bond" evidence="15">
    <location>
        <begin position="695"/>
        <end position="704"/>
    </location>
</feature>
<dbReference type="SUPFAM" id="SSF49899">
    <property type="entry name" value="Concanavalin A-like lectins/glucanases"/>
    <property type="match status" value="4"/>
</dbReference>
<dbReference type="CDD" id="cd00054">
    <property type="entry name" value="EGF_CA"/>
    <property type="match status" value="27"/>
</dbReference>
<dbReference type="InterPro" id="IPR001881">
    <property type="entry name" value="EGF-like_Ca-bd_dom"/>
</dbReference>
<keyword evidence="6" id="KW-0812">Transmembrane</keyword>
<dbReference type="GO" id="GO:0032991">
    <property type="term" value="C:protein-containing complex"/>
    <property type="evidence" value="ECO:0007669"/>
    <property type="project" value="UniProtKB-ARBA"/>
</dbReference>
<protein>
    <submittedName>
        <fullName evidence="17">Uncharacterized protein</fullName>
    </submittedName>
</protein>
<feature type="disulfide bond" evidence="15">
    <location>
        <begin position="2143"/>
        <end position="2153"/>
    </location>
</feature>
<evidence type="ECO:0000256" key="16">
    <source>
        <dbReference type="PROSITE-ProRule" id="PRU00122"/>
    </source>
</evidence>
<dbReference type="FunFam" id="2.10.25.10:FF:000039">
    <property type="entry name" value="Crumbs cell polarity complex component 1"/>
    <property type="match status" value="1"/>
</dbReference>
<dbReference type="GO" id="GO:0005770">
    <property type="term" value="C:late endosome"/>
    <property type="evidence" value="ECO:0007669"/>
    <property type="project" value="UniProtKB-SubCell"/>
</dbReference>
<feature type="disulfide bond" evidence="15">
    <location>
        <begin position="1960"/>
        <end position="1969"/>
    </location>
</feature>
<dbReference type="SMART" id="SM00282">
    <property type="entry name" value="LamG"/>
    <property type="match status" value="4"/>
</dbReference>
<dbReference type="SMART" id="SM00181">
    <property type="entry name" value="EGF"/>
    <property type="match status" value="39"/>
</dbReference>
<accession>A0A8J1UCU9</accession>
<dbReference type="SMART" id="SM00179">
    <property type="entry name" value="EGF_CA"/>
    <property type="match status" value="37"/>
</dbReference>
<keyword evidence="3" id="KW-0217">Developmental protein</keyword>
<dbReference type="GO" id="GO:0016324">
    <property type="term" value="C:apical plasma membrane"/>
    <property type="evidence" value="ECO:0007669"/>
    <property type="project" value="UniProtKB-SubCell"/>
</dbReference>
<feature type="disulfide bond" evidence="15">
    <location>
        <begin position="1874"/>
        <end position="1883"/>
    </location>
</feature>
<name>A0A8J1UCU9_OWEFU</name>
<feature type="disulfide bond" evidence="15">
    <location>
        <begin position="617"/>
        <end position="626"/>
    </location>
</feature>
<evidence type="ECO:0000256" key="1">
    <source>
        <dbReference type="ARBA" id="ARBA00004247"/>
    </source>
</evidence>
<evidence type="ECO:0000256" key="8">
    <source>
        <dbReference type="ARBA" id="ARBA00022737"/>
    </source>
</evidence>
<dbReference type="CDD" id="cd00110">
    <property type="entry name" value="LamG"/>
    <property type="match status" value="4"/>
</dbReference>
<feature type="disulfide bond" evidence="15">
    <location>
        <begin position="1344"/>
        <end position="1353"/>
    </location>
</feature>
<dbReference type="FunFam" id="2.10.25.10:FF:000151">
    <property type="entry name" value="FAT atypical cadherin 4"/>
    <property type="match status" value="1"/>
</dbReference>
<dbReference type="InterPro" id="IPR018097">
    <property type="entry name" value="EGF_Ca-bd_CS"/>
</dbReference>
<evidence type="ECO:0000256" key="14">
    <source>
        <dbReference type="ARBA" id="ARBA00060989"/>
    </source>
</evidence>
<dbReference type="Proteomes" id="UP000749559">
    <property type="component" value="Unassembled WGS sequence"/>
</dbReference>
<keyword evidence="4" id="KW-1003">Cell membrane</keyword>
<feature type="disulfide bond" evidence="15">
    <location>
        <begin position="224"/>
        <end position="233"/>
    </location>
</feature>
<dbReference type="Pfam" id="PF12661">
    <property type="entry name" value="hEGF"/>
    <property type="match status" value="6"/>
</dbReference>